<evidence type="ECO:0000313" key="2">
    <source>
        <dbReference type="Proteomes" id="UP000790377"/>
    </source>
</evidence>
<accession>A0ACB7ZS45</accession>
<sequence>MSPDGRRVASRPLGGPVSVWDLTTGRQIGGPFQGEHEICAFAWSPTGSSHAIVTGDMEGNTQVWDVSPLNNVTTSTPPAPHLPGTSSSRASSLSSSILNLSAGPDPTPHSPESSTRLDKDANWEYDTDASFDSLMDLPMDGTQPAQRRKRRRRRNVPVTSPASPLISSASLTPQYQQHQVPPATISSPNATSIWTRNRRNPRGEQPAQPDVTLLAKASSKSKSKPSVANTEPSTSVTSPNPSGSPPSDSKSIISLVRAHLRRDEHATHDPAHLPKYSPIVKVSPAQAFSVST</sequence>
<dbReference type="Proteomes" id="UP000790377">
    <property type="component" value="Unassembled WGS sequence"/>
</dbReference>
<organism evidence="1 2">
    <name type="scientific">Hygrophoropsis aurantiaca</name>
    <dbReference type="NCBI Taxonomy" id="72124"/>
    <lineage>
        <taxon>Eukaryota</taxon>
        <taxon>Fungi</taxon>
        <taxon>Dikarya</taxon>
        <taxon>Basidiomycota</taxon>
        <taxon>Agaricomycotina</taxon>
        <taxon>Agaricomycetes</taxon>
        <taxon>Agaricomycetidae</taxon>
        <taxon>Boletales</taxon>
        <taxon>Coniophorineae</taxon>
        <taxon>Hygrophoropsidaceae</taxon>
        <taxon>Hygrophoropsis</taxon>
    </lineage>
</organism>
<protein>
    <submittedName>
        <fullName evidence="1">Uncharacterized protein</fullName>
    </submittedName>
</protein>
<gene>
    <name evidence="1" type="ORF">BJ138DRAFT_65052</name>
</gene>
<keyword evidence="2" id="KW-1185">Reference proteome</keyword>
<dbReference type="EMBL" id="MU268703">
    <property type="protein sequence ID" value="KAH7903896.1"/>
    <property type="molecule type" value="Genomic_DNA"/>
</dbReference>
<feature type="non-terminal residue" evidence="1">
    <location>
        <position position="292"/>
    </location>
</feature>
<evidence type="ECO:0000313" key="1">
    <source>
        <dbReference type="EMBL" id="KAH7903896.1"/>
    </source>
</evidence>
<reference evidence="1" key="1">
    <citation type="journal article" date="2021" name="New Phytol.">
        <title>Evolutionary innovations through gain and loss of genes in the ectomycorrhizal Boletales.</title>
        <authorList>
            <person name="Wu G."/>
            <person name="Miyauchi S."/>
            <person name="Morin E."/>
            <person name="Kuo A."/>
            <person name="Drula E."/>
            <person name="Varga T."/>
            <person name="Kohler A."/>
            <person name="Feng B."/>
            <person name="Cao Y."/>
            <person name="Lipzen A."/>
            <person name="Daum C."/>
            <person name="Hundley H."/>
            <person name="Pangilinan J."/>
            <person name="Johnson J."/>
            <person name="Barry K."/>
            <person name="LaButti K."/>
            <person name="Ng V."/>
            <person name="Ahrendt S."/>
            <person name="Min B."/>
            <person name="Choi I.G."/>
            <person name="Park H."/>
            <person name="Plett J.M."/>
            <person name="Magnuson J."/>
            <person name="Spatafora J.W."/>
            <person name="Nagy L.G."/>
            <person name="Henrissat B."/>
            <person name="Grigoriev I.V."/>
            <person name="Yang Z.L."/>
            <person name="Xu J."/>
            <person name="Martin F.M."/>
        </authorList>
    </citation>
    <scope>NUCLEOTIDE SEQUENCE</scope>
    <source>
        <strain evidence="1">ATCC 28755</strain>
    </source>
</reference>
<proteinExistence type="predicted"/>
<comment type="caution">
    <text evidence="1">The sequence shown here is derived from an EMBL/GenBank/DDBJ whole genome shotgun (WGS) entry which is preliminary data.</text>
</comment>
<name>A0ACB7ZS45_9AGAM</name>